<dbReference type="PANTHER" id="PTHR47366">
    <property type="entry name" value="TWO-ON-TWO HEMOGLOBIN-3"/>
    <property type="match status" value="1"/>
</dbReference>
<dbReference type="Pfam" id="PF01152">
    <property type="entry name" value="Bac_globin"/>
    <property type="match status" value="1"/>
</dbReference>
<dbReference type="InterPro" id="IPR012292">
    <property type="entry name" value="Globin/Proto"/>
</dbReference>
<dbReference type="FunFam" id="1.10.490.10:FF:000004">
    <property type="entry name" value="Group 2 hemoglobin yjbI"/>
    <property type="match status" value="1"/>
</dbReference>
<sequence>MAEQWQTPYEAIGGEEIIGKLVEAFYRRVAVHPDLKPIFPDDLTETARKQKQFLTQYLGGPPLYTQEHGHPMLRARHLPFEITPTRAKAWLTCMREAMDEIGLSGQVREEFYQRLVLTAHHMVNTPDESDRKEYSLE</sequence>
<dbReference type="InterPro" id="IPR001486">
    <property type="entry name" value="Hemoglobin_trunc"/>
</dbReference>
<evidence type="ECO:0000256" key="7">
    <source>
        <dbReference type="PIRSR" id="PIRSR601486-1"/>
    </source>
</evidence>
<dbReference type="AlphaFoldDB" id="A0A7V9Z6H5"/>
<evidence type="ECO:0000256" key="2">
    <source>
        <dbReference type="ARBA" id="ARBA00022448"/>
    </source>
</evidence>
<evidence type="ECO:0000313" key="9">
    <source>
        <dbReference type="Proteomes" id="UP000523087"/>
    </source>
</evidence>
<reference evidence="8 9" key="1">
    <citation type="submission" date="2020-07" db="EMBL/GenBank/DDBJ databases">
        <title>Genomic Encyclopedia of Type Strains, Phase IV (KMG-IV): sequencing the most valuable type-strain genomes for metagenomic binning, comparative biology and taxonomic classification.</title>
        <authorList>
            <person name="Goeker M."/>
        </authorList>
    </citation>
    <scope>NUCLEOTIDE SEQUENCE [LARGE SCALE GENOMIC DNA]</scope>
    <source>
        <strain evidence="8 9">DSM 15730</strain>
    </source>
</reference>
<dbReference type="RefSeq" id="WP_181555793.1">
    <property type="nucleotide sequence ID" value="NZ_CP064060.1"/>
</dbReference>
<keyword evidence="2" id="KW-0813">Transport</keyword>
<evidence type="ECO:0000256" key="5">
    <source>
        <dbReference type="ARBA" id="ARBA00023004"/>
    </source>
</evidence>
<name>A0A7V9Z6H5_9BACL</name>
<dbReference type="Gene3D" id="1.10.490.10">
    <property type="entry name" value="Globins"/>
    <property type="match status" value="1"/>
</dbReference>
<dbReference type="InterPro" id="IPR044203">
    <property type="entry name" value="GlbO/GLB3-like"/>
</dbReference>
<comment type="similarity">
    <text evidence="6">Belongs to the truncated hemoglobin family. Group II subfamily.</text>
</comment>
<dbReference type="Proteomes" id="UP000523087">
    <property type="component" value="Unassembled WGS sequence"/>
</dbReference>
<dbReference type="CDD" id="cd14772">
    <property type="entry name" value="TrHb2_Bs-trHb-like_O"/>
    <property type="match status" value="1"/>
</dbReference>
<protein>
    <submittedName>
        <fullName evidence="8">Hemoglobin</fullName>
    </submittedName>
</protein>
<evidence type="ECO:0000256" key="4">
    <source>
        <dbReference type="ARBA" id="ARBA00022723"/>
    </source>
</evidence>
<dbReference type="EMBL" id="JACDUT010000004">
    <property type="protein sequence ID" value="MBA2874940.1"/>
    <property type="molecule type" value="Genomic_DNA"/>
</dbReference>
<dbReference type="SUPFAM" id="SSF46458">
    <property type="entry name" value="Globin-like"/>
    <property type="match status" value="1"/>
</dbReference>
<feature type="binding site" description="distal binding residue" evidence="7">
    <location>
        <position position="120"/>
    </location>
    <ligand>
        <name>heme</name>
        <dbReference type="ChEBI" id="CHEBI:30413"/>
    </ligand>
    <ligandPart>
        <name>Fe</name>
        <dbReference type="ChEBI" id="CHEBI:18248"/>
    </ligandPart>
</feature>
<proteinExistence type="inferred from homology"/>
<dbReference type="InterPro" id="IPR009050">
    <property type="entry name" value="Globin-like_sf"/>
</dbReference>
<evidence type="ECO:0000256" key="3">
    <source>
        <dbReference type="ARBA" id="ARBA00022617"/>
    </source>
</evidence>
<keyword evidence="5" id="KW-0408">Iron</keyword>
<dbReference type="GO" id="GO:0005344">
    <property type="term" value="F:oxygen carrier activity"/>
    <property type="evidence" value="ECO:0007669"/>
    <property type="project" value="InterPro"/>
</dbReference>
<keyword evidence="9" id="KW-1185">Reference proteome</keyword>
<comment type="cofactor">
    <cofactor evidence="1">
        <name>heme</name>
        <dbReference type="ChEBI" id="CHEBI:30413"/>
    </cofactor>
</comment>
<keyword evidence="3 7" id="KW-0349">Heme</keyword>
<comment type="caution">
    <text evidence="8">The sequence shown here is derived from an EMBL/GenBank/DDBJ whole genome shotgun (WGS) entry which is preliminary data.</text>
</comment>
<accession>A0A7V9Z6H5</accession>
<evidence type="ECO:0000313" key="8">
    <source>
        <dbReference type="EMBL" id="MBA2874940.1"/>
    </source>
</evidence>
<evidence type="ECO:0000256" key="1">
    <source>
        <dbReference type="ARBA" id="ARBA00001971"/>
    </source>
</evidence>
<dbReference type="PANTHER" id="PTHR47366:SF1">
    <property type="entry name" value="TWO-ON-TWO HEMOGLOBIN-3"/>
    <property type="match status" value="1"/>
</dbReference>
<dbReference type="GO" id="GO:0046872">
    <property type="term" value="F:metal ion binding"/>
    <property type="evidence" value="ECO:0007669"/>
    <property type="project" value="UniProtKB-KW"/>
</dbReference>
<gene>
    <name evidence="8" type="ORF">HNR31_001711</name>
</gene>
<dbReference type="GO" id="GO:0019825">
    <property type="term" value="F:oxygen binding"/>
    <property type="evidence" value="ECO:0007669"/>
    <property type="project" value="InterPro"/>
</dbReference>
<evidence type="ECO:0000256" key="6">
    <source>
        <dbReference type="ARBA" id="ARBA00034496"/>
    </source>
</evidence>
<dbReference type="GO" id="GO:0020037">
    <property type="term" value="F:heme binding"/>
    <property type="evidence" value="ECO:0007669"/>
    <property type="project" value="InterPro"/>
</dbReference>
<keyword evidence="4" id="KW-0479">Metal-binding</keyword>
<organism evidence="8 9">
    <name type="scientific">Thermaerobacillus caldiproteolyticus</name>
    <dbReference type="NCBI Taxonomy" id="247480"/>
    <lineage>
        <taxon>Bacteria</taxon>
        <taxon>Bacillati</taxon>
        <taxon>Bacillota</taxon>
        <taxon>Bacilli</taxon>
        <taxon>Bacillales</taxon>
        <taxon>Anoxybacillaceae</taxon>
        <taxon>Thermaerobacillus</taxon>
    </lineage>
</organism>